<dbReference type="GO" id="GO:0015031">
    <property type="term" value="P:protein transport"/>
    <property type="evidence" value="ECO:0007669"/>
    <property type="project" value="UniProtKB-KW"/>
</dbReference>
<dbReference type="Proteomes" id="UP000095280">
    <property type="component" value="Unplaced"/>
</dbReference>
<evidence type="ECO:0000256" key="5">
    <source>
        <dbReference type="ARBA" id="ARBA00022574"/>
    </source>
</evidence>
<dbReference type="InterPro" id="IPR001680">
    <property type="entry name" value="WD40_rpt"/>
</dbReference>
<dbReference type="PROSITE" id="PS00678">
    <property type="entry name" value="WD_REPEATS_1"/>
    <property type="match status" value="1"/>
</dbReference>
<keyword evidence="11" id="KW-1185">Reference proteome</keyword>
<name>A0A1I8F557_9PLAT</name>
<evidence type="ECO:0000313" key="12">
    <source>
        <dbReference type="WBParaSite" id="maker-unitig_20939-snap-gene-0.2-mRNA-1"/>
    </source>
</evidence>
<comment type="similarity">
    <text evidence="3">Belongs to the WD repeat SEC13 family.</text>
</comment>
<dbReference type="InterPro" id="IPR037363">
    <property type="entry name" value="Sec13/Seh1_fam"/>
</dbReference>
<evidence type="ECO:0000256" key="1">
    <source>
        <dbReference type="ARBA" id="ARBA00004259"/>
    </source>
</evidence>
<keyword evidence="7" id="KW-0653">Protein transport</keyword>
<protein>
    <submittedName>
        <fullName evidence="12">WD_REPEATS_REGION domain-containing protein</fullName>
    </submittedName>
</protein>
<evidence type="ECO:0000256" key="10">
    <source>
        <dbReference type="PROSITE-ProRule" id="PRU00221"/>
    </source>
</evidence>
<reference evidence="12" key="1">
    <citation type="submission" date="2016-11" db="UniProtKB">
        <authorList>
            <consortium name="WormBaseParasite"/>
        </authorList>
    </citation>
    <scope>IDENTIFICATION</scope>
</reference>
<dbReference type="GO" id="GO:1904263">
    <property type="term" value="P:positive regulation of TORC1 signaling"/>
    <property type="evidence" value="ECO:0007669"/>
    <property type="project" value="TreeGrafter"/>
</dbReference>
<organism evidence="11 12">
    <name type="scientific">Macrostomum lignano</name>
    <dbReference type="NCBI Taxonomy" id="282301"/>
    <lineage>
        <taxon>Eukaryota</taxon>
        <taxon>Metazoa</taxon>
        <taxon>Spiralia</taxon>
        <taxon>Lophotrochozoa</taxon>
        <taxon>Platyhelminthes</taxon>
        <taxon>Rhabditophora</taxon>
        <taxon>Macrostomorpha</taxon>
        <taxon>Macrostomida</taxon>
        <taxon>Macrostomidae</taxon>
        <taxon>Macrostomum</taxon>
    </lineage>
</organism>
<dbReference type="PANTHER" id="PTHR11024">
    <property type="entry name" value="NUCLEAR PORE COMPLEX PROTEIN SEC13 / SEH1 FAMILY MEMBER"/>
    <property type="match status" value="1"/>
</dbReference>
<dbReference type="Gene3D" id="2.130.10.10">
    <property type="entry name" value="YVTN repeat-like/Quinoprotein amine dehydrogenase"/>
    <property type="match status" value="1"/>
</dbReference>
<dbReference type="SUPFAM" id="SSF50978">
    <property type="entry name" value="WD40 repeat-like"/>
    <property type="match status" value="1"/>
</dbReference>
<keyword evidence="4" id="KW-0813">Transport</keyword>
<evidence type="ECO:0000256" key="6">
    <source>
        <dbReference type="ARBA" id="ARBA00022737"/>
    </source>
</evidence>
<dbReference type="PROSITE" id="PS50082">
    <property type="entry name" value="WD_REPEATS_2"/>
    <property type="match status" value="1"/>
</dbReference>
<proteinExistence type="inferred from homology"/>
<comment type="subcellular location">
    <subcellularLocation>
        <location evidence="2">Lysosome</location>
    </subcellularLocation>
    <subcellularLocation>
        <location evidence="1">Nucleus envelope</location>
    </subcellularLocation>
</comment>
<dbReference type="WBParaSite" id="maker-unitig_20939-snap-gene-0.2-mRNA-1">
    <property type="protein sequence ID" value="maker-unitig_20939-snap-gene-0.2-mRNA-1"/>
    <property type="gene ID" value="maker-unitig_20939-snap-gene-0.2"/>
</dbReference>
<dbReference type="GO" id="GO:0035859">
    <property type="term" value="C:Seh1-associated complex"/>
    <property type="evidence" value="ECO:0007669"/>
    <property type="project" value="TreeGrafter"/>
</dbReference>
<dbReference type="GO" id="GO:0034198">
    <property type="term" value="P:cellular response to amino acid starvation"/>
    <property type="evidence" value="ECO:0007669"/>
    <property type="project" value="TreeGrafter"/>
</dbReference>
<dbReference type="GO" id="GO:0031080">
    <property type="term" value="C:nuclear pore outer ring"/>
    <property type="evidence" value="ECO:0007669"/>
    <property type="project" value="TreeGrafter"/>
</dbReference>
<evidence type="ECO:0000313" key="11">
    <source>
        <dbReference type="Proteomes" id="UP000095280"/>
    </source>
</evidence>
<keyword evidence="8" id="KW-0458">Lysosome</keyword>
<evidence type="ECO:0000256" key="3">
    <source>
        <dbReference type="ARBA" id="ARBA00010102"/>
    </source>
</evidence>
<evidence type="ECO:0000256" key="8">
    <source>
        <dbReference type="ARBA" id="ARBA00023228"/>
    </source>
</evidence>
<evidence type="ECO:0000256" key="4">
    <source>
        <dbReference type="ARBA" id="ARBA00022448"/>
    </source>
</evidence>
<evidence type="ECO:0000256" key="2">
    <source>
        <dbReference type="ARBA" id="ARBA00004371"/>
    </source>
</evidence>
<sequence>MANVLATCSSDQTVKVWDLDSDGEWKLTCSWRAHNGSIWRLAWAHPEFDPSASGREVTTTAPSAGVGVASIGIGGGRQRRQAFDNDNVFEKRAHLVESALSVTGIQFAPRHPAAQTPELPMPPAKTASRYTNFKEDSRKFAQTSAPAPVARGRYALSCIRILEYQR</sequence>
<dbReference type="PANTHER" id="PTHR11024:SF3">
    <property type="entry name" value="NUCLEOPORIN SEH1"/>
    <property type="match status" value="1"/>
</dbReference>
<dbReference type="GO" id="GO:0005198">
    <property type="term" value="F:structural molecule activity"/>
    <property type="evidence" value="ECO:0007669"/>
    <property type="project" value="InterPro"/>
</dbReference>
<evidence type="ECO:0000256" key="9">
    <source>
        <dbReference type="ARBA" id="ARBA00023242"/>
    </source>
</evidence>
<dbReference type="PROSITE" id="PS50294">
    <property type="entry name" value="WD_REPEATS_REGION"/>
    <property type="match status" value="1"/>
</dbReference>
<keyword evidence="6" id="KW-0677">Repeat</keyword>
<evidence type="ECO:0000256" key="7">
    <source>
        <dbReference type="ARBA" id="ARBA00022927"/>
    </source>
</evidence>
<dbReference type="InterPro" id="IPR015943">
    <property type="entry name" value="WD40/YVTN_repeat-like_dom_sf"/>
</dbReference>
<keyword evidence="5 10" id="KW-0853">WD repeat</keyword>
<accession>A0A1I8F557</accession>
<dbReference type="InterPro" id="IPR036322">
    <property type="entry name" value="WD40_repeat_dom_sf"/>
</dbReference>
<dbReference type="GO" id="GO:0005764">
    <property type="term" value="C:lysosome"/>
    <property type="evidence" value="ECO:0007669"/>
    <property type="project" value="UniProtKB-SubCell"/>
</dbReference>
<feature type="repeat" description="WD" evidence="10">
    <location>
        <begin position="1"/>
        <end position="21"/>
    </location>
</feature>
<dbReference type="InterPro" id="IPR019775">
    <property type="entry name" value="WD40_repeat_CS"/>
</dbReference>
<keyword evidence="9" id="KW-0539">Nucleus</keyword>
<dbReference type="AlphaFoldDB" id="A0A1I8F557"/>